<reference evidence="1" key="2">
    <citation type="journal article" date="2015" name="Fish Shellfish Immunol.">
        <title>Early steps in the European eel (Anguilla anguilla)-Vibrio vulnificus interaction in the gills: Role of the RtxA13 toxin.</title>
        <authorList>
            <person name="Callol A."/>
            <person name="Pajuelo D."/>
            <person name="Ebbesson L."/>
            <person name="Teles M."/>
            <person name="MacKenzie S."/>
            <person name="Amaro C."/>
        </authorList>
    </citation>
    <scope>NUCLEOTIDE SEQUENCE</scope>
</reference>
<protein>
    <submittedName>
        <fullName evidence="1">Uncharacterized protein</fullName>
    </submittedName>
</protein>
<sequence>MLLLIIHKLGHCSCVSISRPTML</sequence>
<evidence type="ECO:0000313" key="1">
    <source>
        <dbReference type="EMBL" id="JAH29797.1"/>
    </source>
</evidence>
<proteinExistence type="predicted"/>
<reference evidence="1" key="1">
    <citation type="submission" date="2014-11" db="EMBL/GenBank/DDBJ databases">
        <authorList>
            <person name="Amaro Gonzalez C."/>
        </authorList>
    </citation>
    <scope>NUCLEOTIDE SEQUENCE</scope>
</reference>
<dbReference type="AlphaFoldDB" id="A0A0E9RLX3"/>
<accession>A0A0E9RLX3</accession>
<organism evidence="1">
    <name type="scientific">Anguilla anguilla</name>
    <name type="common">European freshwater eel</name>
    <name type="synonym">Muraena anguilla</name>
    <dbReference type="NCBI Taxonomy" id="7936"/>
    <lineage>
        <taxon>Eukaryota</taxon>
        <taxon>Metazoa</taxon>
        <taxon>Chordata</taxon>
        <taxon>Craniata</taxon>
        <taxon>Vertebrata</taxon>
        <taxon>Euteleostomi</taxon>
        <taxon>Actinopterygii</taxon>
        <taxon>Neopterygii</taxon>
        <taxon>Teleostei</taxon>
        <taxon>Anguilliformes</taxon>
        <taxon>Anguillidae</taxon>
        <taxon>Anguilla</taxon>
    </lineage>
</organism>
<name>A0A0E9RLX3_ANGAN</name>
<dbReference type="EMBL" id="GBXM01078780">
    <property type="protein sequence ID" value="JAH29797.1"/>
    <property type="molecule type" value="Transcribed_RNA"/>
</dbReference>